<dbReference type="OrthoDB" id="9929525at2"/>
<feature type="chain" id="PRO_5018734856" description="VPLPA-CTERM protein sorting domain-containing protein" evidence="1">
    <location>
        <begin position="25"/>
        <end position="163"/>
    </location>
</feature>
<sequence>MRSALQAVALAFATTFTLGSVADAATVASVDVPLRHFGGIIYEIQQAGRYTLDFSGTGSIEGLPDYLGFAGYVLAEVTGLEELLELLDDGVTFTAINGLSFDLGFFEAGTDFAAGIATLGGDATMSLVRIDDEPAPVPLPASLPLLAAAVGITGLAARRRIGA</sequence>
<keyword evidence="1" id="KW-0732">Signal</keyword>
<dbReference type="EMBL" id="UZWE01000023">
    <property type="protein sequence ID" value="VDS07816.1"/>
    <property type="molecule type" value="Genomic_DNA"/>
</dbReference>
<evidence type="ECO:0000256" key="1">
    <source>
        <dbReference type="SAM" id="SignalP"/>
    </source>
</evidence>
<evidence type="ECO:0000313" key="2">
    <source>
        <dbReference type="EMBL" id="VDS07816.1"/>
    </source>
</evidence>
<evidence type="ECO:0000313" key="3">
    <source>
        <dbReference type="Proteomes" id="UP000270743"/>
    </source>
</evidence>
<accession>A0A3S4CXB3</accession>
<keyword evidence="3" id="KW-1185">Reference proteome</keyword>
<name>A0A3S4CXB3_9RHOB</name>
<dbReference type="Proteomes" id="UP000270743">
    <property type="component" value="Unassembled WGS sequence"/>
</dbReference>
<feature type="signal peptide" evidence="1">
    <location>
        <begin position="1"/>
        <end position="24"/>
    </location>
</feature>
<gene>
    <name evidence="2" type="ORF">PARHAE_00994</name>
</gene>
<evidence type="ECO:0008006" key="4">
    <source>
        <dbReference type="Google" id="ProtNLM"/>
    </source>
</evidence>
<organism evidence="2 3">
    <name type="scientific">Paracoccus haematequi</name>
    <dbReference type="NCBI Taxonomy" id="2491866"/>
    <lineage>
        <taxon>Bacteria</taxon>
        <taxon>Pseudomonadati</taxon>
        <taxon>Pseudomonadota</taxon>
        <taxon>Alphaproteobacteria</taxon>
        <taxon>Rhodobacterales</taxon>
        <taxon>Paracoccaceae</taxon>
        <taxon>Paracoccus</taxon>
    </lineage>
</organism>
<dbReference type="RefSeq" id="WP_126153505.1">
    <property type="nucleotide sequence ID" value="NZ_UZWE01000023.1"/>
</dbReference>
<reference evidence="2 3" key="1">
    <citation type="submission" date="2018-12" db="EMBL/GenBank/DDBJ databases">
        <authorList>
            <person name="Criscuolo A."/>
        </authorList>
    </citation>
    <scope>NUCLEOTIDE SEQUENCE [LARGE SCALE GENOMIC DNA]</scope>
    <source>
        <strain evidence="2">ACIP1116241</strain>
    </source>
</reference>
<proteinExistence type="predicted"/>
<protein>
    <recommendedName>
        <fullName evidence="4">VPLPA-CTERM protein sorting domain-containing protein</fullName>
    </recommendedName>
</protein>
<dbReference type="AlphaFoldDB" id="A0A3S4CXB3"/>